<evidence type="ECO:0000259" key="7">
    <source>
        <dbReference type="Pfam" id="PF08349"/>
    </source>
</evidence>
<evidence type="ECO:0000256" key="5">
    <source>
        <dbReference type="ARBA" id="ARBA00022801"/>
    </source>
</evidence>
<dbReference type="Proteomes" id="UP000323392">
    <property type="component" value="Unassembled WGS sequence"/>
</dbReference>
<dbReference type="AlphaFoldDB" id="A0A150FNP0"/>
<evidence type="ECO:0000256" key="3">
    <source>
        <dbReference type="ARBA" id="ARBA00022763"/>
    </source>
</evidence>
<dbReference type="STRING" id="1121328.JWYL7_0319"/>
<dbReference type="Proteomes" id="UP000092605">
    <property type="component" value="Unassembled WGS sequence"/>
</dbReference>
<keyword evidence="1" id="KW-0540">Nuclease</keyword>
<name>A0A150FNP0_CLOPD</name>
<keyword evidence="11" id="KW-1185">Reference proteome</keyword>
<reference evidence="8 10" key="1">
    <citation type="submission" date="2016-02" db="EMBL/GenBank/DDBJ databases">
        <title>Draft genome sequence for Clostridium paradoxum JW-YL-7.</title>
        <authorList>
            <person name="Utturkar S.M."/>
            <person name="Lancaster A."/>
            <person name="Poole F.L."/>
            <person name="Adams M.W."/>
            <person name="Brown S.D."/>
        </authorList>
    </citation>
    <scope>NUCLEOTIDE SEQUENCE [LARGE SCALE GENOMIC DNA]</scope>
    <source>
        <strain evidence="8 10">JW-YL-7</strain>
    </source>
</reference>
<gene>
    <name evidence="8" type="ORF">JWYL7_0319</name>
    <name evidence="9" type="ORF">SAMN05661008_01039</name>
</gene>
<keyword evidence="5" id="KW-0378">Hydrolase</keyword>
<evidence type="ECO:0000256" key="2">
    <source>
        <dbReference type="ARBA" id="ARBA00022759"/>
    </source>
</evidence>
<organism evidence="8 10">
    <name type="scientific">Alkalithermobacter thermoalcaliphilus JW-YL-7 = DSM 7308</name>
    <dbReference type="NCBI Taxonomy" id="1121328"/>
    <lineage>
        <taxon>Bacteria</taxon>
        <taxon>Bacillati</taxon>
        <taxon>Bacillota</taxon>
        <taxon>Clostridia</taxon>
        <taxon>Peptostreptococcales</taxon>
        <taxon>Tepidibacteraceae</taxon>
        <taxon>Alkalithermobacter</taxon>
    </lineage>
</organism>
<dbReference type="EMBL" id="LSFY01000001">
    <property type="protein sequence ID" value="KXZ39244.1"/>
    <property type="molecule type" value="Genomic_DNA"/>
</dbReference>
<reference evidence="9 11" key="2">
    <citation type="submission" date="2016-11" db="EMBL/GenBank/DDBJ databases">
        <authorList>
            <person name="Varghese N."/>
            <person name="Submissions S."/>
        </authorList>
    </citation>
    <scope>NUCLEOTIDE SEQUENCE [LARGE SCALE GENOMIC DNA]</scope>
    <source>
        <strain evidence="9 11">DSM 7308</strain>
    </source>
</reference>
<evidence type="ECO:0000256" key="4">
    <source>
        <dbReference type="ARBA" id="ARBA00022769"/>
    </source>
</evidence>
<feature type="domain" description="DUF1722" evidence="7">
    <location>
        <begin position="306"/>
        <end position="377"/>
    </location>
</feature>
<dbReference type="NCBIfam" id="TIGR00629">
    <property type="entry name" value="uvde"/>
    <property type="match status" value="1"/>
</dbReference>
<proteinExistence type="predicted"/>
<keyword evidence="6" id="KW-0234">DNA repair</keyword>
<evidence type="ECO:0000256" key="6">
    <source>
        <dbReference type="ARBA" id="ARBA00023204"/>
    </source>
</evidence>
<dbReference type="InterPro" id="IPR036237">
    <property type="entry name" value="Xyl_isomerase-like_sf"/>
</dbReference>
<dbReference type="Pfam" id="PF03851">
    <property type="entry name" value="UvdE"/>
    <property type="match status" value="1"/>
</dbReference>
<dbReference type="GO" id="GO:0009411">
    <property type="term" value="P:response to UV"/>
    <property type="evidence" value="ECO:0007669"/>
    <property type="project" value="InterPro"/>
</dbReference>
<evidence type="ECO:0000313" key="11">
    <source>
        <dbReference type="Proteomes" id="UP000323392"/>
    </source>
</evidence>
<dbReference type="GO" id="GO:0004519">
    <property type="term" value="F:endonuclease activity"/>
    <property type="evidence" value="ECO:0007669"/>
    <property type="project" value="UniProtKB-KW"/>
</dbReference>
<evidence type="ECO:0000256" key="1">
    <source>
        <dbReference type="ARBA" id="ARBA00022722"/>
    </source>
</evidence>
<keyword evidence="3" id="KW-0227">DNA damage</keyword>
<dbReference type="GO" id="GO:0006289">
    <property type="term" value="P:nucleotide-excision repair"/>
    <property type="evidence" value="ECO:0007669"/>
    <property type="project" value="InterPro"/>
</dbReference>
<dbReference type="Pfam" id="PF08349">
    <property type="entry name" value="DUF1722"/>
    <property type="match status" value="1"/>
</dbReference>
<comment type="caution">
    <text evidence="8">The sequence shown here is derived from an EMBL/GenBank/DDBJ whole genome shotgun (WGS) entry which is preliminary data.</text>
</comment>
<dbReference type="Gene3D" id="3.20.20.150">
    <property type="entry name" value="Divalent-metal-dependent TIM barrel enzymes"/>
    <property type="match status" value="1"/>
</dbReference>
<dbReference type="InterPro" id="IPR004601">
    <property type="entry name" value="UvdE"/>
</dbReference>
<evidence type="ECO:0000313" key="10">
    <source>
        <dbReference type="Proteomes" id="UP000092605"/>
    </source>
</evidence>
<dbReference type="PANTHER" id="PTHR31290:SF5">
    <property type="entry name" value="UV-DAMAGE ENDONUCLEASE"/>
    <property type="match status" value="1"/>
</dbReference>
<sequence length="388" mass="45433">MSIGYACITIGINENLKGCILKNATEDNLNQIIKHNLEVLDKQIQYNIDNNIRLFRISSDIIPFGSHQVNTIKWWDTYKERLLEIGEKIKKANMRVSMHPGQYTVLNSPNEEVVKKSIQDIEYHTKFLDSLNVDTSCKVVLHIGGLYKNKKEAIDRFKQNYKFISDIAKRRLVIENDEKSFNIQDVLEIGTQVNIPVVFDNLHHNINKVCDEKTDSYWIDQAKATWKKYDGKQKIHYSQQKIGGKIGSHSDTIEVVKFVEYYKNINGNNLDIMLEVKDKDLSCIKCMHCTQNIKVSELERQWAKYKYSVLEKKASIYSDIRNLLKDKKNVDPIQFYIKIQEALDIESNKRQAYNSLLHVWGYFKDKALDSEKTKFFLYLINIMKEKKV</sequence>
<evidence type="ECO:0000313" key="8">
    <source>
        <dbReference type="EMBL" id="KXZ39244.1"/>
    </source>
</evidence>
<keyword evidence="4" id="KW-0228">DNA excision</keyword>
<dbReference type="PATRIC" id="fig|1121328.3.peg.318"/>
<dbReference type="SUPFAM" id="SSF51658">
    <property type="entry name" value="Xylose isomerase-like"/>
    <property type="match status" value="1"/>
</dbReference>
<dbReference type="GO" id="GO:0016787">
    <property type="term" value="F:hydrolase activity"/>
    <property type="evidence" value="ECO:0007669"/>
    <property type="project" value="UniProtKB-KW"/>
</dbReference>
<evidence type="ECO:0000313" key="9">
    <source>
        <dbReference type="EMBL" id="SHK86323.1"/>
    </source>
</evidence>
<keyword evidence="2 8" id="KW-0255">Endonuclease</keyword>
<dbReference type="PANTHER" id="PTHR31290">
    <property type="entry name" value="UV-DAMAGE ENDONUCLEASE"/>
    <property type="match status" value="1"/>
</dbReference>
<dbReference type="InterPro" id="IPR013560">
    <property type="entry name" value="DUF1722"/>
</dbReference>
<accession>A0A150FNP0</accession>
<protein>
    <submittedName>
        <fullName evidence="9">UV-damage endonuclease</fullName>
    </submittedName>
    <submittedName>
        <fullName evidence="8">UV-endonuclease UvdE</fullName>
    </submittedName>
</protein>
<dbReference type="EMBL" id="FRBG01000006">
    <property type="protein sequence ID" value="SHK86323.1"/>
    <property type="molecule type" value="Genomic_DNA"/>
</dbReference>